<organism evidence="2 3">
    <name type="scientific">Clostridium acetobutylicum (strain ATCC 824 / DSM 792 / JCM 1419 / IAM 19013 / LMG 5710 / NBRC 13948 / NRRL B-527 / VKM B-1787 / 2291 / W)</name>
    <dbReference type="NCBI Taxonomy" id="272562"/>
    <lineage>
        <taxon>Bacteria</taxon>
        <taxon>Bacillati</taxon>
        <taxon>Bacillota</taxon>
        <taxon>Clostridia</taxon>
        <taxon>Eubacteriales</taxon>
        <taxon>Clostridiaceae</taxon>
        <taxon>Clostridium</taxon>
    </lineage>
</organism>
<dbReference type="PANTHER" id="PTHR12526:SF630">
    <property type="entry name" value="GLYCOSYLTRANSFERASE"/>
    <property type="match status" value="1"/>
</dbReference>
<dbReference type="eggNOG" id="COG0438">
    <property type="taxonomic scope" value="Bacteria"/>
</dbReference>
<proteinExistence type="predicted"/>
<evidence type="ECO:0000313" key="3">
    <source>
        <dbReference type="Proteomes" id="UP000000814"/>
    </source>
</evidence>
<dbReference type="PANTHER" id="PTHR12526">
    <property type="entry name" value="GLYCOSYLTRANSFERASE"/>
    <property type="match status" value="1"/>
</dbReference>
<evidence type="ECO:0000259" key="1">
    <source>
        <dbReference type="Pfam" id="PF00534"/>
    </source>
</evidence>
<dbReference type="InterPro" id="IPR001296">
    <property type="entry name" value="Glyco_trans_1"/>
</dbReference>
<dbReference type="Pfam" id="PF00534">
    <property type="entry name" value="Glycos_transf_1"/>
    <property type="match status" value="1"/>
</dbReference>
<dbReference type="GeneID" id="44999805"/>
<protein>
    <submittedName>
        <fullName evidence="2">TPR-repeat domain fused to glycosyltransferase</fullName>
    </submittedName>
</protein>
<dbReference type="GO" id="GO:0016757">
    <property type="term" value="F:glycosyltransferase activity"/>
    <property type="evidence" value="ECO:0007669"/>
    <property type="project" value="InterPro"/>
</dbReference>
<dbReference type="EMBL" id="AE001437">
    <property type="protein sequence ID" value="AAK81243.1"/>
    <property type="molecule type" value="Genomic_DNA"/>
</dbReference>
<gene>
    <name evidence="2" type="ordered locus">CA_C3311</name>
</gene>
<evidence type="ECO:0000313" key="2">
    <source>
        <dbReference type="EMBL" id="AAK81243.1"/>
    </source>
</evidence>
<accession>Q97E09</accession>
<dbReference type="HOGENOM" id="CLU_468282_0_0_9"/>
<keyword evidence="3" id="KW-1185">Reference proteome</keyword>
<sequence>MKKKKIAFFVKQGLDNFLKDIIEGLRDQYEVKKIIVLDYKQINEEMSSADICWFEWCDELIGYASKLKMASFKKIIVRLHSYEAFTGYIYDVKWENVNKIIFVSEHLRDIVLNKVKNLDKLKTEIISNGIDLEKFKYADRGSGFNVAYVGYINFKKGPMLLMHAFKAIADIDSRYKLYIAGEFQEERYVLYFNQMISEMGLQNRVIYSGWQKNLDSWLNDKNYILCTSLLESQNVSVMQAMSKGIKPLIHNFVGAKTIYPKKYVWSSIDECTKMVKDKEYNSREYRSYIENGFSRNTEKDKILKLFNQLLIEEDSSKNISDYLKKVNLKGGNKFKDIKTLTLITKRNLHEAKINTENTIIANEGDIILPYMDEFNENTLNYLNKDYVMVAPRYVFNLNDKNQIFNYYDRNFYKDAPAAYVLKTFFTTGEMSCMNLGSIYRTKEILNNSTNEAFEGALDYIMLSRVFSKALNKKVKITEEYAYFRKVKQIEKDKRSILLQLISLTVSGYYCVKNNIVSFKDAKQTILDRGKLVEKINGCGYEYSKLIVKCLSKEISEEDFIKEVLKENIAELPSEFSKLRKFL</sequence>
<feature type="domain" description="Glycosyl transferase family 1" evidence="1">
    <location>
        <begin position="134"/>
        <end position="255"/>
    </location>
</feature>
<dbReference type="CAZy" id="GT4">
    <property type="family name" value="Glycosyltransferase Family 4"/>
</dbReference>
<dbReference type="SUPFAM" id="SSF53756">
    <property type="entry name" value="UDP-Glycosyltransferase/glycogen phosphorylase"/>
    <property type="match status" value="1"/>
</dbReference>
<name>Q97E09_CLOAB</name>
<dbReference type="AlphaFoldDB" id="Q97E09"/>
<reference evidence="2 3" key="1">
    <citation type="journal article" date="2001" name="J. Bacteriol.">
        <title>Genome sequence and comparative analysis of the solvent-producing bacterium Clostridium acetobutylicum.</title>
        <authorList>
            <person name="Nolling J."/>
            <person name="Breton G."/>
            <person name="Omelchenko M.V."/>
            <person name="Makarova K.S."/>
            <person name="Zeng Q."/>
            <person name="Gibson R."/>
            <person name="Lee H.M."/>
            <person name="Dubois J."/>
            <person name="Qiu D."/>
            <person name="Hitti J."/>
            <person name="Wolf Y.I."/>
            <person name="Tatusov R.L."/>
            <person name="Sabathe F."/>
            <person name="Doucette-Stamm L."/>
            <person name="Soucaille P."/>
            <person name="Daly M.J."/>
            <person name="Bennett G.N."/>
            <person name="Koonin E.V."/>
            <person name="Smith D.R."/>
        </authorList>
    </citation>
    <scope>NUCLEOTIDE SEQUENCE [LARGE SCALE GENOMIC DNA]</scope>
    <source>
        <strain evidence="3">ATCC 824 / DSM 792 / JCM 1419 / LMG 5710 / VKM B-1787</strain>
    </source>
</reference>
<dbReference type="KEGG" id="cac:CA_C3311"/>
<dbReference type="Gene3D" id="3.40.50.2000">
    <property type="entry name" value="Glycogen Phosphorylase B"/>
    <property type="match status" value="2"/>
</dbReference>
<dbReference type="Proteomes" id="UP000000814">
    <property type="component" value="Chromosome"/>
</dbReference>
<dbReference type="STRING" id="272562.CA_C3311"/>
<dbReference type="PIR" id="H97306">
    <property type="entry name" value="H97306"/>
</dbReference>
<dbReference type="RefSeq" id="WP_010966583.1">
    <property type="nucleotide sequence ID" value="NC_003030.1"/>
</dbReference>
<dbReference type="PATRIC" id="fig|272562.8.peg.3489"/>
<dbReference type="OrthoDB" id="6713581at2"/>